<keyword evidence="1" id="KW-0732">Signal</keyword>
<proteinExistence type="predicted"/>
<accession>A0ABQ8V030</accession>
<name>A0ABQ8V030_9AGAR</name>
<protein>
    <submittedName>
        <fullName evidence="2">Uncharacterized protein</fullName>
    </submittedName>
</protein>
<dbReference type="EMBL" id="JANVFT010000121">
    <property type="protein sequence ID" value="KAJ4465858.1"/>
    <property type="molecule type" value="Genomic_DNA"/>
</dbReference>
<evidence type="ECO:0000313" key="3">
    <source>
        <dbReference type="Proteomes" id="UP001150217"/>
    </source>
</evidence>
<comment type="caution">
    <text evidence="2">The sequence shown here is derived from an EMBL/GenBank/DDBJ whole genome shotgun (WGS) entry which is preliminary data.</text>
</comment>
<dbReference type="Proteomes" id="UP001150217">
    <property type="component" value="Unassembled WGS sequence"/>
</dbReference>
<evidence type="ECO:0000313" key="2">
    <source>
        <dbReference type="EMBL" id="KAJ4465858.1"/>
    </source>
</evidence>
<gene>
    <name evidence="2" type="ORF">C8R41DRAFT_92970</name>
</gene>
<feature type="chain" id="PRO_5045673097" evidence="1">
    <location>
        <begin position="24"/>
        <end position="212"/>
    </location>
</feature>
<reference evidence="2" key="1">
    <citation type="submission" date="2022-08" db="EMBL/GenBank/DDBJ databases">
        <title>A Global Phylogenomic Analysis of the Shiitake Genus Lentinula.</title>
        <authorList>
            <consortium name="DOE Joint Genome Institute"/>
            <person name="Sierra-Patev S."/>
            <person name="Min B."/>
            <person name="Naranjo-Ortiz M."/>
            <person name="Looney B."/>
            <person name="Konkel Z."/>
            <person name="Slot J.C."/>
            <person name="Sakamoto Y."/>
            <person name="Steenwyk J.L."/>
            <person name="Rokas A."/>
            <person name="Carro J."/>
            <person name="Camarero S."/>
            <person name="Ferreira P."/>
            <person name="Molpeceres G."/>
            <person name="Ruiz-Duenas F.J."/>
            <person name="Serrano A."/>
            <person name="Henrissat B."/>
            <person name="Drula E."/>
            <person name="Hughes K.W."/>
            <person name="Mata J.L."/>
            <person name="Ishikawa N.K."/>
            <person name="Vargas-Isla R."/>
            <person name="Ushijima S."/>
            <person name="Smith C.A."/>
            <person name="Ahrendt S."/>
            <person name="Andreopoulos W."/>
            <person name="He G."/>
            <person name="Labutti K."/>
            <person name="Lipzen A."/>
            <person name="Ng V."/>
            <person name="Riley R."/>
            <person name="Sandor L."/>
            <person name="Barry K."/>
            <person name="Martinez A.T."/>
            <person name="Xiao Y."/>
            <person name="Gibbons J.G."/>
            <person name="Terashima K."/>
            <person name="Grigoriev I.V."/>
            <person name="Hibbett D.S."/>
        </authorList>
    </citation>
    <scope>NUCLEOTIDE SEQUENCE</scope>
    <source>
        <strain evidence="2">RHP3577 ss4</strain>
    </source>
</reference>
<evidence type="ECO:0000256" key="1">
    <source>
        <dbReference type="SAM" id="SignalP"/>
    </source>
</evidence>
<sequence>MLCGSFSCSLCLCVLLAFFAAEAIPLSQDRTELMSPDHPTFIARNEPRGAYQSSSNPTPRALSEPIMLYYFTCGPTVTLFAQGHSLKDVYRPVLGKRKLLMFPDQGIGSFAPRRCKDNNFAVVEFELDPSKGLSVTDKRRSSSSSLFSLGQGKSDVILSPTMKSNAMATLVTDKAAQPPALRYVSYKISTSADGAWAEMKNGKRGKGRMSID</sequence>
<organism evidence="2 3">
    <name type="scientific">Lentinula lateritia</name>
    <dbReference type="NCBI Taxonomy" id="40482"/>
    <lineage>
        <taxon>Eukaryota</taxon>
        <taxon>Fungi</taxon>
        <taxon>Dikarya</taxon>
        <taxon>Basidiomycota</taxon>
        <taxon>Agaricomycotina</taxon>
        <taxon>Agaricomycetes</taxon>
        <taxon>Agaricomycetidae</taxon>
        <taxon>Agaricales</taxon>
        <taxon>Marasmiineae</taxon>
        <taxon>Omphalotaceae</taxon>
        <taxon>Lentinula</taxon>
    </lineage>
</organism>
<feature type="signal peptide" evidence="1">
    <location>
        <begin position="1"/>
        <end position="23"/>
    </location>
</feature>
<keyword evidence="3" id="KW-1185">Reference proteome</keyword>